<comment type="caution">
    <text evidence="1">The sequence shown here is derived from an EMBL/GenBank/DDBJ whole genome shotgun (WGS) entry which is preliminary data.</text>
</comment>
<gene>
    <name evidence="1" type="ORF">R5R35_009108</name>
</gene>
<keyword evidence="2" id="KW-1185">Reference proteome</keyword>
<dbReference type="AlphaFoldDB" id="A0AAN9W9T6"/>
<reference evidence="1 2" key="1">
    <citation type="submission" date="2024-03" db="EMBL/GenBank/DDBJ databases">
        <title>The genome assembly and annotation of the cricket Gryllus longicercus Weissman &amp; Gray.</title>
        <authorList>
            <person name="Szrajer S."/>
            <person name="Gray D."/>
            <person name="Ylla G."/>
        </authorList>
    </citation>
    <scope>NUCLEOTIDE SEQUENCE [LARGE SCALE GENOMIC DNA]</scope>
    <source>
        <strain evidence="1">DAG 2021-001</strain>
        <tissue evidence="1">Whole body minus gut</tissue>
    </source>
</reference>
<proteinExistence type="predicted"/>
<accession>A0AAN9W9T6</accession>
<dbReference type="EMBL" id="JAZDUA010000055">
    <property type="protein sequence ID" value="KAK7870609.1"/>
    <property type="molecule type" value="Genomic_DNA"/>
</dbReference>
<evidence type="ECO:0000313" key="1">
    <source>
        <dbReference type="EMBL" id="KAK7870609.1"/>
    </source>
</evidence>
<organism evidence="1 2">
    <name type="scientific">Gryllus longicercus</name>
    <dbReference type="NCBI Taxonomy" id="2509291"/>
    <lineage>
        <taxon>Eukaryota</taxon>
        <taxon>Metazoa</taxon>
        <taxon>Ecdysozoa</taxon>
        <taxon>Arthropoda</taxon>
        <taxon>Hexapoda</taxon>
        <taxon>Insecta</taxon>
        <taxon>Pterygota</taxon>
        <taxon>Neoptera</taxon>
        <taxon>Polyneoptera</taxon>
        <taxon>Orthoptera</taxon>
        <taxon>Ensifera</taxon>
        <taxon>Gryllidea</taxon>
        <taxon>Grylloidea</taxon>
        <taxon>Gryllidae</taxon>
        <taxon>Gryllinae</taxon>
        <taxon>Gryllus</taxon>
    </lineage>
</organism>
<protein>
    <submittedName>
        <fullName evidence="1">Uncharacterized protein</fullName>
    </submittedName>
</protein>
<sequence>MPNTTSHLTSMPITTQVLHCGSPRHNSEISTLSLLHAVVILKQSKNKMYLEQSTNVTIENQSECNVNNIHFKGKRDFLITHLFELTHLLYQPCLEFSERFLFHNSRITILERMQPTDLALIHTECGEFK</sequence>
<dbReference type="Proteomes" id="UP001378592">
    <property type="component" value="Unassembled WGS sequence"/>
</dbReference>
<name>A0AAN9W9T6_9ORTH</name>
<evidence type="ECO:0000313" key="2">
    <source>
        <dbReference type="Proteomes" id="UP001378592"/>
    </source>
</evidence>